<dbReference type="HOGENOM" id="CLU_386879_0_0_1"/>
<name>C7Z3N2_FUSV7</name>
<evidence type="ECO:0000256" key="1">
    <source>
        <dbReference type="SAM" id="Coils"/>
    </source>
</evidence>
<dbReference type="Proteomes" id="UP000005206">
    <property type="component" value="Chromosome 8"/>
</dbReference>
<feature type="coiled-coil region" evidence="1">
    <location>
        <begin position="299"/>
        <end position="381"/>
    </location>
</feature>
<proteinExistence type="predicted"/>
<dbReference type="AlphaFoldDB" id="C7Z3N2"/>
<protein>
    <submittedName>
        <fullName evidence="2">Uncharacterized protein</fullName>
    </submittedName>
</protein>
<dbReference type="STRING" id="660122.C7Z3N2"/>
<gene>
    <name evidence="2" type="ORF">NECHADRAFT_83309</name>
</gene>
<accession>C7Z3N2</accession>
<dbReference type="SUPFAM" id="SSF58113">
    <property type="entry name" value="Apolipoprotein A-I"/>
    <property type="match status" value="1"/>
</dbReference>
<dbReference type="OMA" id="EVCEFKQ"/>
<organism evidence="2 3">
    <name type="scientific">Fusarium vanettenii (strain ATCC MYA-4622 / CBS 123669 / FGSC 9596 / NRRL 45880 / 77-13-4)</name>
    <name type="common">Fusarium solani subsp. pisi</name>
    <dbReference type="NCBI Taxonomy" id="660122"/>
    <lineage>
        <taxon>Eukaryota</taxon>
        <taxon>Fungi</taxon>
        <taxon>Dikarya</taxon>
        <taxon>Ascomycota</taxon>
        <taxon>Pezizomycotina</taxon>
        <taxon>Sordariomycetes</taxon>
        <taxon>Hypocreomycetidae</taxon>
        <taxon>Hypocreales</taxon>
        <taxon>Nectriaceae</taxon>
        <taxon>Fusarium</taxon>
        <taxon>Fusarium solani species complex</taxon>
        <taxon>Fusarium vanettenii</taxon>
    </lineage>
</organism>
<reference evidence="2 3" key="1">
    <citation type="journal article" date="2009" name="PLoS Genet.">
        <title>The genome of Nectria haematococca: contribution of supernumerary chromosomes to gene expansion.</title>
        <authorList>
            <person name="Coleman J.J."/>
            <person name="Rounsley S.D."/>
            <person name="Rodriguez-Carres M."/>
            <person name="Kuo A."/>
            <person name="Wasmann C.C."/>
            <person name="Grimwood J."/>
            <person name="Schmutz J."/>
            <person name="Taga M."/>
            <person name="White G.J."/>
            <person name="Zhou S."/>
            <person name="Schwartz D.C."/>
            <person name="Freitag M."/>
            <person name="Ma L.J."/>
            <person name="Danchin E.G."/>
            <person name="Henrissat B."/>
            <person name="Coutinho P.M."/>
            <person name="Nelson D.R."/>
            <person name="Straney D."/>
            <person name="Napoli C.A."/>
            <person name="Barker B.M."/>
            <person name="Gribskov M."/>
            <person name="Rep M."/>
            <person name="Kroken S."/>
            <person name="Molnar I."/>
            <person name="Rensing C."/>
            <person name="Kennell J.C."/>
            <person name="Zamora J."/>
            <person name="Farman M.L."/>
            <person name="Selker E.U."/>
            <person name="Salamov A."/>
            <person name="Shapiro H."/>
            <person name="Pangilinan J."/>
            <person name="Lindquist E."/>
            <person name="Lamers C."/>
            <person name="Grigoriev I.V."/>
            <person name="Geiser D.M."/>
            <person name="Covert S.F."/>
            <person name="Temporini E."/>
            <person name="Vanetten H.D."/>
        </authorList>
    </citation>
    <scope>NUCLEOTIDE SEQUENCE [LARGE SCALE GENOMIC DNA]</scope>
    <source>
        <strain evidence="3">ATCC MYA-4622 / CBS 123669 / FGSC 9596 / NRRL 45880 / 77-13-4</strain>
    </source>
</reference>
<dbReference type="KEGG" id="nhe:NECHADRAFT_83309"/>
<dbReference type="GeneID" id="9675463"/>
<feature type="coiled-coil region" evidence="1">
    <location>
        <begin position="172"/>
        <end position="257"/>
    </location>
</feature>
<keyword evidence="1" id="KW-0175">Coiled coil</keyword>
<dbReference type="VEuPathDB" id="FungiDB:NECHADRAFT_83309"/>
<evidence type="ECO:0000313" key="2">
    <source>
        <dbReference type="EMBL" id="EEU41165.1"/>
    </source>
</evidence>
<keyword evidence="3" id="KW-1185">Reference proteome</keyword>
<sequence length="714" mass="79862">MQSLLTTSAAGALAVSNTTKDRMQAIKDDVESALQRFKELRTKVGSDKAIEAGYDSRSLREVTEMTKNLQQIQADHSTVMNDIHKKQAALRQLKRAENAGSVSDDHEARRRAAAEVIRSLIEEPSQMYRLLEAVDLNPDNGIRLSIARALAAVRGCSISEIVAWLGEPELETAKLKDQAKELNQQLTKYRDQVEVLVKERDSINAAAEQARADATTAARTVAESTAAQEIAQANNTAQRARQDLLKVREDLMSKEDAMGRLRTDYSDELLRLRRTQGEEVRDLRQSHDQELGALRRGRDEEAQRLRQAHAEEVQRLQSELLTARQEAQRLRQTHAEELSGLQSEHNEAYQSGLSEAYQGYAEQLQSLSGELEVTVRALQEERSISGQLQDRALDAEEHVSDILEQNSRLQGRVTDLATHLQAMDEQIALEDSHNQANEREKDDLYESIGSLFQQGRDLQQTLDAQVQHASTLLKQLSIGTESDIWRTVARRALADPTQAQPDLSRPQPWKVLSSWATNDSMVIQSDDRSLQAQALDILAILKSRSMDTTSLLSRLSSMLSQLAHGSPIFVSIAEMLLDTFATVGSDSRLHLMHHVMIHQVAELLVGNDRHRARALDAVDSKARQLISSLEGWDSGSASAFDEDCVEHAGLAIMGFHRDPQGVLVLGLNDRHIWWVDGSRIERRFLSLALRPLVGEPILLPLDSEPRIKWAITHT</sequence>
<dbReference type="RefSeq" id="XP_003046878.1">
    <property type="nucleotide sequence ID" value="XM_003046832.1"/>
</dbReference>
<dbReference type="OrthoDB" id="5084830at2759"/>
<dbReference type="InParanoid" id="C7Z3N2"/>
<evidence type="ECO:0000313" key="3">
    <source>
        <dbReference type="Proteomes" id="UP000005206"/>
    </source>
</evidence>
<dbReference type="EMBL" id="GG698909">
    <property type="protein sequence ID" value="EEU41165.1"/>
    <property type="molecule type" value="Genomic_DNA"/>
</dbReference>
<dbReference type="eggNOG" id="ENOG502RPGV">
    <property type="taxonomic scope" value="Eukaryota"/>
</dbReference>